<dbReference type="RefSeq" id="YP_006589927.1">
    <property type="nucleotide sequence ID" value="NC_018449.1"/>
</dbReference>
<comment type="subcellular location">
    <subcellularLocation>
        <location evidence="1">Virion</location>
    </subcellularLocation>
</comment>
<dbReference type="KEGG" id="vg:13455355"/>
<dbReference type="GeneID" id="13455355"/>
<dbReference type="InterPro" id="IPR029053">
    <property type="entry name" value="Viral_coat"/>
</dbReference>
<keyword evidence="9" id="KW-1185">Reference proteome</keyword>
<gene>
    <name evidence="8" type="primary">cp</name>
</gene>
<sequence>MISAGRVRRQTIKNAARAAAKVAVQQAQRVQQVAPKGMNAKQRRALRRKMLQSTASVQTRQVTAPTAKSVQVIRAMPTLRSRNSVTGITHMEYNQPVSVKATPTVTVDNCMPYTVGTWLRGVASNWSKWRWRKLRFYYLPSCATTTPGSVHMGLTYDQYDTVPTNATEMCNLQGYTTGPVWSGAEASTALQNANVMCPPGAICCEVDVTRFTQAWYNYITSVSFTSATTVNVAIGNMYSPVRLVCLTDEGPATAVNAGKILVQYEIELIEPVTSALNL</sequence>
<keyword evidence="5" id="KW-0946">Virion</keyword>
<dbReference type="EMBL" id="JX123318">
    <property type="protein sequence ID" value="AFP67702.1"/>
    <property type="molecule type" value="Genomic_RNA"/>
</dbReference>
<evidence type="ECO:0000313" key="8">
    <source>
        <dbReference type="EMBL" id="AFP67702.1"/>
    </source>
</evidence>
<evidence type="ECO:0000256" key="2">
    <source>
        <dbReference type="ARBA" id="ARBA00007446"/>
    </source>
</evidence>
<evidence type="ECO:0000259" key="7">
    <source>
        <dbReference type="Pfam" id="PF00729"/>
    </source>
</evidence>
<dbReference type="Gene3D" id="2.60.120.20">
    <property type="match status" value="1"/>
</dbReference>
<dbReference type="PRINTS" id="PR00233">
    <property type="entry name" value="ICOSAHEDRAL"/>
</dbReference>
<evidence type="ECO:0000256" key="1">
    <source>
        <dbReference type="ARBA" id="ARBA00004328"/>
    </source>
</evidence>
<keyword evidence="6" id="KW-1142">T=3 icosahedral capsid protein</keyword>
<evidence type="ECO:0000256" key="6">
    <source>
        <dbReference type="ARBA" id="ARBA00023060"/>
    </source>
</evidence>
<dbReference type="SUPFAM" id="SSF88633">
    <property type="entry name" value="Positive stranded ssRNA viruses"/>
    <property type="match status" value="1"/>
</dbReference>
<comment type="similarity">
    <text evidence="2">Belongs to the icosahedral plant coat protein family.</text>
</comment>
<dbReference type="Proteomes" id="UP000203125">
    <property type="component" value="Segment"/>
</dbReference>
<dbReference type="InterPro" id="IPR000937">
    <property type="entry name" value="Capsid_prot_S-dom_vir"/>
</dbReference>
<evidence type="ECO:0000256" key="4">
    <source>
        <dbReference type="ARBA" id="ARBA00022561"/>
    </source>
</evidence>
<proteinExistence type="inferred from homology"/>
<name>J7GE58_9VIRU</name>
<evidence type="ECO:0000313" key="9">
    <source>
        <dbReference type="Proteomes" id="UP000203125"/>
    </source>
</evidence>
<dbReference type="OrthoDB" id="9667at10239"/>
<dbReference type="GO" id="GO:0039617">
    <property type="term" value="C:T=3 icosahedral viral capsid"/>
    <property type="evidence" value="ECO:0007669"/>
    <property type="project" value="UniProtKB-KW"/>
</dbReference>
<feature type="domain" description="Icosahedral viral capsid protein S" evidence="7">
    <location>
        <begin position="61"/>
        <end position="272"/>
    </location>
</feature>
<dbReference type="GO" id="GO:0005198">
    <property type="term" value="F:structural molecule activity"/>
    <property type="evidence" value="ECO:0007669"/>
    <property type="project" value="InterPro"/>
</dbReference>
<evidence type="ECO:0000256" key="3">
    <source>
        <dbReference type="ARBA" id="ARBA00018091"/>
    </source>
</evidence>
<keyword evidence="4 8" id="KW-0167">Capsid protein</keyword>
<evidence type="ECO:0000256" key="5">
    <source>
        <dbReference type="ARBA" id="ARBA00022844"/>
    </source>
</evidence>
<reference evidence="8 9" key="1">
    <citation type="journal article" date="2012" name="Arch. Virol.">
        <title>Analysis of the full-length genome sequence of papaya lethal yellowing virus (PLYV), determined by deep sequencing, confirms its classification in the genus Sobemovirus.</title>
        <authorList>
            <person name="Pereira A.J."/>
            <person name="Alfenas-Zerbini P."/>
            <person name="Cascardo R.S."/>
            <person name="Andrade E.C."/>
            <person name="Murilo Zerbini F."/>
        </authorList>
    </citation>
    <scope>NUCLEOTIDE SEQUENCE [LARGE SCALE GENOMIC DNA]</scope>
    <source>
        <strain evidence="8">26</strain>
    </source>
</reference>
<accession>J7GE58</accession>
<dbReference type="Pfam" id="PF00729">
    <property type="entry name" value="Viral_coat"/>
    <property type="match status" value="1"/>
</dbReference>
<organism evidence="8 9">
    <name type="scientific">Papaya lethal yellowing virus</name>
    <dbReference type="NCBI Taxonomy" id="685899"/>
    <lineage>
        <taxon>Viruses</taxon>
        <taxon>Riboviria</taxon>
        <taxon>Orthornavirae</taxon>
        <taxon>Pisuviricota</taxon>
        <taxon>Pisoniviricetes</taxon>
        <taxon>Sobelivirales</taxon>
        <taxon>Solemoviridae</taxon>
        <taxon>Sobemovirus</taxon>
        <taxon>Sobemovirus PLYV</taxon>
    </lineage>
</organism>
<protein>
    <recommendedName>
        <fullName evidence="3">Capsid protein</fullName>
    </recommendedName>
</protein>